<keyword evidence="3" id="KW-0064">Aspartyl protease</keyword>
<evidence type="ECO:0000256" key="4">
    <source>
        <dbReference type="ARBA" id="ARBA00022801"/>
    </source>
</evidence>
<keyword evidence="9" id="KW-0238">DNA-binding</keyword>
<keyword evidence="1" id="KW-0645">Protease</keyword>
<protein>
    <recommendedName>
        <fullName evidence="12">Integrase catalytic domain-containing protein</fullName>
    </recommendedName>
</protein>
<dbReference type="PANTHER" id="PTHR37984:SF5">
    <property type="entry name" value="PROTEIN NYNRIN-LIKE"/>
    <property type="match status" value="1"/>
</dbReference>
<evidence type="ECO:0000256" key="2">
    <source>
        <dbReference type="ARBA" id="ARBA00022723"/>
    </source>
</evidence>
<dbReference type="InterPro" id="IPR001584">
    <property type="entry name" value="Integrase_cat-core"/>
</dbReference>
<feature type="domain" description="Integrase catalytic" evidence="12">
    <location>
        <begin position="117"/>
        <end position="281"/>
    </location>
</feature>
<evidence type="ECO:0000256" key="10">
    <source>
        <dbReference type="ARBA" id="ARBA00023172"/>
    </source>
</evidence>
<dbReference type="GO" id="GO:0003677">
    <property type="term" value="F:DNA binding"/>
    <property type="evidence" value="ECO:0007669"/>
    <property type="project" value="UniProtKB-KW"/>
</dbReference>
<dbReference type="SUPFAM" id="SSF54160">
    <property type="entry name" value="Chromo domain-like"/>
    <property type="match status" value="1"/>
</dbReference>
<dbReference type="GO" id="GO:0006310">
    <property type="term" value="P:DNA recombination"/>
    <property type="evidence" value="ECO:0007669"/>
    <property type="project" value="UniProtKB-KW"/>
</dbReference>
<keyword evidence="6" id="KW-0229">DNA integration</keyword>
<keyword evidence="8" id="KW-0239">DNA-directed DNA polymerase</keyword>
<dbReference type="PANTHER" id="PTHR37984">
    <property type="entry name" value="PROTEIN CBG26694"/>
    <property type="match status" value="1"/>
</dbReference>
<dbReference type="Gene3D" id="2.40.50.40">
    <property type="match status" value="1"/>
</dbReference>
<keyword evidence="7" id="KW-0695">RNA-directed DNA polymerase</keyword>
<evidence type="ECO:0000256" key="1">
    <source>
        <dbReference type="ARBA" id="ARBA00022670"/>
    </source>
</evidence>
<keyword evidence="14" id="KW-1185">Reference proteome</keyword>
<name>A0A392MLI7_9FABA</name>
<evidence type="ECO:0000256" key="5">
    <source>
        <dbReference type="ARBA" id="ARBA00022842"/>
    </source>
</evidence>
<dbReference type="GO" id="GO:0006508">
    <property type="term" value="P:proteolysis"/>
    <property type="evidence" value="ECO:0007669"/>
    <property type="project" value="UniProtKB-KW"/>
</dbReference>
<sequence length="523" mass="60326">MDNKRLLDEVAVDGGIQKVIDEVQKNPEVKPGYTVKNGVLFYHDRLVISPHSPSIPLLLEEHHSTPTGGHSGFLRTYRRLADNLYWVGMQRSVRDFVRACDICQRQKYSATTPGGLLQPLPIPNAIWEDLSLDFITGLPKSRGYDAVLVVVDRLSKYSYFILLKHSYTAKSIAELFVKEVVRLHGIPKSLISDRDPLFISHFWMELFKLQGTKLQMSSAYHPETDGQTEVINRCLEGYLRCFASNQPKSWSNWISWAEYWYNSTYHVSIGKTPFEVVYGRQPPSIMRFLSNETKVAAVALELSERDEALKQLKLHLQKAQEQMPVYANKKRRDLCFEIGEWVFLKLRPHRQQSVVKRINQKLAARFYGPFKIIAKIGEVAYKLQLPATSRIHPVFYISLLKKAVGDYQQQGELPQDLEKSDAIDVLPEQVMGARVTIKEGRTVQQSLIKWKNKYVDDVTWEDNDFLRSQFPEFSLEDKAVFMEEGVDRIMDQTVGLDLEPKPRVWRVYARKRGKGNKSDDVDK</sequence>
<evidence type="ECO:0000256" key="3">
    <source>
        <dbReference type="ARBA" id="ARBA00022750"/>
    </source>
</evidence>
<dbReference type="GO" id="GO:0015074">
    <property type="term" value="P:DNA integration"/>
    <property type="evidence" value="ECO:0007669"/>
    <property type="project" value="UniProtKB-KW"/>
</dbReference>
<dbReference type="Gene3D" id="1.10.340.70">
    <property type="match status" value="1"/>
</dbReference>
<evidence type="ECO:0000256" key="7">
    <source>
        <dbReference type="ARBA" id="ARBA00022918"/>
    </source>
</evidence>
<dbReference type="GO" id="GO:0003964">
    <property type="term" value="F:RNA-directed DNA polymerase activity"/>
    <property type="evidence" value="ECO:0007669"/>
    <property type="project" value="UniProtKB-KW"/>
</dbReference>
<dbReference type="SUPFAM" id="SSF53098">
    <property type="entry name" value="Ribonuclease H-like"/>
    <property type="match status" value="1"/>
</dbReference>
<keyword evidence="11" id="KW-0175">Coiled coil</keyword>
<dbReference type="InterPro" id="IPR036397">
    <property type="entry name" value="RNaseH_sf"/>
</dbReference>
<dbReference type="FunFam" id="1.10.340.70:FF:000001">
    <property type="entry name" value="Retrovirus-related Pol polyprotein from transposon gypsy-like Protein"/>
    <property type="match status" value="1"/>
</dbReference>
<dbReference type="AlphaFoldDB" id="A0A392MLI7"/>
<dbReference type="GO" id="GO:0003887">
    <property type="term" value="F:DNA-directed DNA polymerase activity"/>
    <property type="evidence" value="ECO:0007669"/>
    <property type="project" value="UniProtKB-KW"/>
</dbReference>
<keyword evidence="2" id="KW-0479">Metal-binding</keyword>
<dbReference type="FunFam" id="3.30.420.10:FF:000219">
    <property type="entry name" value="Putative retroelement"/>
    <property type="match status" value="1"/>
</dbReference>
<keyword evidence="5" id="KW-0460">Magnesium</keyword>
<evidence type="ECO:0000256" key="9">
    <source>
        <dbReference type="ARBA" id="ARBA00023125"/>
    </source>
</evidence>
<comment type="caution">
    <text evidence="13">The sequence shown here is derived from an EMBL/GenBank/DDBJ whole genome shotgun (WGS) entry which is preliminary data.</text>
</comment>
<dbReference type="Pfam" id="PF24626">
    <property type="entry name" value="SH3_Tf2-1"/>
    <property type="match status" value="1"/>
</dbReference>
<dbReference type="InterPro" id="IPR050951">
    <property type="entry name" value="Retrovirus_Pol_polyprotein"/>
</dbReference>
<keyword evidence="8" id="KW-0548">Nucleotidyltransferase</keyword>
<keyword evidence="10" id="KW-0233">DNA recombination</keyword>
<organism evidence="13 14">
    <name type="scientific">Trifolium medium</name>
    <dbReference type="NCBI Taxonomy" id="97028"/>
    <lineage>
        <taxon>Eukaryota</taxon>
        <taxon>Viridiplantae</taxon>
        <taxon>Streptophyta</taxon>
        <taxon>Embryophyta</taxon>
        <taxon>Tracheophyta</taxon>
        <taxon>Spermatophyta</taxon>
        <taxon>Magnoliopsida</taxon>
        <taxon>eudicotyledons</taxon>
        <taxon>Gunneridae</taxon>
        <taxon>Pentapetalae</taxon>
        <taxon>rosids</taxon>
        <taxon>fabids</taxon>
        <taxon>Fabales</taxon>
        <taxon>Fabaceae</taxon>
        <taxon>Papilionoideae</taxon>
        <taxon>50 kb inversion clade</taxon>
        <taxon>NPAAA clade</taxon>
        <taxon>Hologalegina</taxon>
        <taxon>IRL clade</taxon>
        <taxon>Trifolieae</taxon>
        <taxon>Trifolium</taxon>
    </lineage>
</organism>
<gene>
    <name evidence="13" type="ORF">A2U01_0008009</name>
</gene>
<dbReference type="InterPro" id="IPR016197">
    <property type="entry name" value="Chromo-like_dom_sf"/>
</dbReference>
<dbReference type="PROSITE" id="PS50994">
    <property type="entry name" value="INTEGRASE"/>
    <property type="match status" value="1"/>
</dbReference>
<evidence type="ECO:0000256" key="11">
    <source>
        <dbReference type="SAM" id="Coils"/>
    </source>
</evidence>
<feature type="coiled-coil region" evidence="11">
    <location>
        <begin position="302"/>
        <end position="329"/>
    </location>
</feature>
<dbReference type="GO" id="GO:0046872">
    <property type="term" value="F:metal ion binding"/>
    <property type="evidence" value="ECO:0007669"/>
    <property type="project" value="UniProtKB-KW"/>
</dbReference>
<dbReference type="InterPro" id="IPR056924">
    <property type="entry name" value="SH3_Tf2-1"/>
</dbReference>
<dbReference type="Gene3D" id="3.30.420.10">
    <property type="entry name" value="Ribonuclease H-like superfamily/Ribonuclease H"/>
    <property type="match status" value="1"/>
</dbReference>
<proteinExistence type="predicted"/>
<dbReference type="EMBL" id="LXQA010011611">
    <property type="protein sequence ID" value="MCH87144.1"/>
    <property type="molecule type" value="Genomic_DNA"/>
</dbReference>
<dbReference type="Proteomes" id="UP000265520">
    <property type="component" value="Unassembled WGS sequence"/>
</dbReference>
<evidence type="ECO:0000313" key="14">
    <source>
        <dbReference type="Proteomes" id="UP000265520"/>
    </source>
</evidence>
<accession>A0A392MLI7</accession>
<dbReference type="InterPro" id="IPR012337">
    <property type="entry name" value="RNaseH-like_sf"/>
</dbReference>
<dbReference type="Pfam" id="PF17921">
    <property type="entry name" value="Integrase_H2C2"/>
    <property type="match status" value="1"/>
</dbReference>
<evidence type="ECO:0000313" key="13">
    <source>
        <dbReference type="EMBL" id="MCH87144.1"/>
    </source>
</evidence>
<dbReference type="GO" id="GO:0004190">
    <property type="term" value="F:aspartic-type endopeptidase activity"/>
    <property type="evidence" value="ECO:0007669"/>
    <property type="project" value="UniProtKB-KW"/>
</dbReference>
<dbReference type="InterPro" id="IPR041588">
    <property type="entry name" value="Integrase_H2C2"/>
</dbReference>
<keyword evidence="4" id="KW-0378">Hydrolase</keyword>
<evidence type="ECO:0000259" key="12">
    <source>
        <dbReference type="PROSITE" id="PS50994"/>
    </source>
</evidence>
<reference evidence="13 14" key="1">
    <citation type="journal article" date="2018" name="Front. Plant Sci.">
        <title>Red Clover (Trifolium pratense) and Zigzag Clover (T. medium) - A Picture of Genomic Similarities and Differences.</title>
        <authorList>
            <person name="Dluhosova J."/>
            <person name="Istvanek J."/>
            <person name="Nedelnik J."/>
            <person name="Repkova J."/>
        </authorList>
    </citation>
    <scope>NUCLEOTIDE SEQUENCE [LARGE SCALE GENOMIC DNA]</scope>
    <source>
        <strain evidence="14">cv. 10/8</strain>
        <tissue evidence="13">Leaf</tissue>
    </source>
</reference>
<evidence type="ECO:0000256" key="8">
    <source>
        <dbReference type="ARBA" id="ARBA00022932"/>
    </source>
</evidence>
<evidence type="ECO:0000256" key="6">
    <source>
        <dbReference type="ARBA" id="ARBA00022908"/>
    </source>
</evidence>
<keyword evidence="8" id="KW-0808">Transferase</keyword>